<sequence length="1180" mass="131941">MCLDHMSKGRLFLAQEIVLEDEQSCRRRDEDGRSIHNNNWLQSTNNHQTFFSDEIHTAREDHFVGADGREGSDMFHDKDFYDIDDLSTTNNDARERQNRRLQSLIHFNQATAQQNKLSSSSSSSNLNGAERRSTSHEDGGKLGTENDLLNLPHNDLSQLQAIRSNAPAILLPSGPGTGKTHVLSLRIAYLLRKHITKRRNLFRDSEFGGKEFHLDSGEEDCATPDSIVILSFTNRDAERLKERALDCLFPSHSSDSHQMGRNETSRQLWAGTMHEFSLAILNKYGPSSSPLRVLPAREMRNRVSASLRSLMFAHEGGQITPMNSEIRALQARHLQALDDVGHSRSILYQNIVRCIELWKEAGIPLTSPEPLSVAAAHEAGNSVDEDMDDHGYQQRELYVTKACMELAMRLGIPKSSAMLALDVFPAFQARHAEAGTADPSDLAGMAYHLLIAQPESLRLLRSKLKHVIVDEYQDMSVSQHNLLRLVVRGVVSEDEAFLDTSDMHKKRKIELRRRRRLPILLEPNEQKRRFKASSHYKNTLQSYSVPSIFCAGDASQSIYGWRGGAPELTIEGFRRDYPQGVVAQLAVCYRLPNDIAEAAEMLVPMGLADTVSSSNNVSPAAAAKVASTLRNSPNPIVLGDSGQQSTEEHVRLGNQLLLSKGMRKIDSTVILHGLWDAREEAKYIASTIRRRSKERKSALISALHNLDVAVPFPPADELMDLTDVAVMVRSSNQLHLLKEALDNAGIPYITDESYDVDARRKEEEETWLTQKRLRMAKSLPMKPVFLLTMHRSKGEEFDDVYLAGWTEGEFPHPDAVSSNRVHEERRLAYVALTRARQRVVITHSFVRRVLTYGNDGRKKYVTEQVLPSRFLYELKPSKRIEDGATSSSDISDPLCLSLSDNKGTVWDRSRGIKEFVAGQNLPSSFQKAYQQPRGYVAKRSDLRPVVKVTPNNAFADHPSKTPIEVIETGLKDIVTLRKKGATKMYAPIFKEMLASFFQISRGKAMVFASGATSKQTLNESVYALIEAPAEELVQKPLCKCTATQLGHYLAYLILKSETSPATTELKPSPPQKIENTPADPLERVENGLNEIIVLGVKGASKRYIPIFKEMFASLFDIRRGNALVFISGAKQSKNESIRAIVDAKAEELVKKPLAKCTATQLAHYLAYLLITSGSAAKTTK</sequence>
<dbReference type="SUPFAM" id="SSF52540">
    <property type="entry name" value="P-loop containing nucleoside triphosphate hydrolases"/>
    <property type="match status" value="1"/>
</dbReference>
<feature type="binding site" evidence="9">
    <location>
        <begin position="173"/>
        <end position="180"/>
    </location>
    <ligand>
        <name>ATP</name>
        <dbReference type="ChEBI" id="CHEBI:30616"/>
    </ligand>
</feature>
<dbReference type="AlphaFoldDB" id="A0ABD3M637"/>
<dbReference type="Pfam" id="PF13361">
    <property type="entry name" value="UvrD_C"/>
    <property type="match status" value="1"/>
</dbReference>
<organism evidence="12 13">
    <name type="scientific">Discostella pseudostelligera</name>
    <dbReference type="NCBI Taxonomy" id="259834"/>
    <lineage>
        <taxon>Eukaryota</taxon>
        <taxon>Sar</taxon>
        <taxon>Stramenopiles</taxon>
        <taxon>Ochrophyta</taxon>
        <taxon>Bacillariophyta</taxon>
        <taxon>Coscinodiscophyceae</taxon>
        <taxon>Thalassiosirophycidae</taxon>
        <taxon>Stephanodiscales</taxon>
        <taxon>Stephanodiscaceae</taxon>
        <taxon>Discostella</taxon>
    </lineage>
</organism>
<keyword evidence="2 9" id="KW-0378">Hydrolase</keyword>
<dbReference type="EC" id="5.6.2.4" evidence="7"/>
<dbReference type="InterPro" id="IPR014017">
    <property type="entry name" value="DNA_helicase_UvrD-like_C"/>
</dbReference>
<keyword evidence="3 9" id="KW-0347">Helicase</keyword>
<evidence type="ECO:0000256" key="8">
    <source>
        <dbReference type="ARBA" id="ARBA00048988"/>
    </source>
</evidence>
<dbReference type="PANTHER" id="PTHR11070">
    <property type="entry name" value="UVRD / RECB / PCRA DNA HELICASE FAMILY MEMBER"/>
    <property type="match status" value="1"/>
</dbReference>
<feature type="compositionally biased region" description="Basic and acidic residues" evidence="10">
    <location>
        <begin position="129"/>
        <end position="140"/>
    </location>
</feature>
<evidence type="ECO:0000256" key="2">
    <source>
        <dbReference type="ARBA" id="ARBA00022801"/>
    </source>
</evidence>
<keyword evidence="4 9" id="KW-0067">ATP-binding</keyword>
<evidence type="ECO:0000256" key="6">
    <source>
        <dbReference type="ARBA" id="ARBA00034617"/>
    </source>
</evidence>
<dbReference type="Pfam" id="PF00580">
    <property type="entry name" value="UvrD-helicase"/>
    <property type="match status" value="1"/>
</dbReference>
<dbReference type="InterPro" id="IPR000212">
    <property type="entry name" value="DNA_helicase_UvrD/REP"/>
</dbReference>
<evidence type="ECO:0000256" key="4">
    <source>
        <dbReference type="ARBA" id="ARBA00022840"/>
    </source>
</evidence>
<feature type="domain" description="UvrD-like helicase ATP-binding" evidence="11">
    <location>
        <begin position="152"/>
        <end position="592"/>
    </location>
</feature>
<evidence type="ECO:0000313" key="12">
    <source>
        <dbReference type="EMBL" id="KAL3759077.1"/>
    </source>
</evidence>
<dbReference type="GO" id="GO:0005524">
    <property type="term" value="F:ATP binding"/>
    <property type="evidence" value="ECO:0007669"/>
    <property type="project" value="UniProtKB-UniRule"/>
</dbReference>
<dbReference type="InterPro" id="IPR014016">
    <property type="entry name" value="UvrD-like_ATP-bd"/>
</dbReference>
<evidence type="ECO:0000256" key="10">
    <source>
        <dbReference type="SAM" id="MobiDB-lite"/>
    </source>
</evidence>
<comment type="catalytic activity">
    <reaction evidence="8">
        <text>ATP + H2O = ADP + phosphate + H(+)</text>
        <dbReference type="Rhea" id="RHEA:13065"/>
        <dbReference type="ChEBI" id="CHEBI:15377"/>
        <dbReference type="ChEBI" id="CHEBI:15378"/>
        <dbReference type="ChEBI" id="CHEBI:30616"/>
        <dbReference type="ChEBI" id="CHEBI:43474"/>
        <dbReference type="ChEBI" id="CHEBI:456216"/>
        <dbReference type="EC" id="5.6.2.4"/>
    </reaction>
</comment>
<feature type="region of interest" description="Disordered" evidence="10">
    <location>
        <begin position="110"/>
        <end position="149"/>
    </location>
</feature>
<comment type="catalytic activity">
    <reaction evidence="6">
        <text>Couples ATP hydrolysis with the unwinding of duplex DNA by translocating in the 3'-5' direction.</text>
        <dbReference type="EC" id="5.6.2.4"/>
    </reaction>
</comment>
<evidence type="ECO:0000256" key="1">
    <source>
        <dbReference type="ARBA" id="ARBA00022741"/>
    </source>
</evidence>
<evidence type="ECO:0000313" key="13">
    <source>
        <dbReference type="Proteomes" id="UP001530293"/>
    </source>
</evidence>
<dbReference type="InterPro" id="IPR027417">
    <property type="entry name" value="P-loop_NTPase"/>
</dbReference>
<protein>
    <recommendedName>
        <fullName evidence="7">DNA 3'-5' helicase</fullName>
        <ecNumber evidence="7">5.6.2.4</ecNumber>
    </recommendedName>
</protein>
<reference evidence="12 13" key="1">
    <citation type="submission" date="2024-10" db="EMBL/GenBank/DDBJ databases">
        <title>Updated reference genomes for cyclostephanoid diatoms.</title>
        <authorList>
            <person name="Roberts W.R."/>
            <person name="Alverson A.J."/>
        </authorList>
    </citation>
    <scope>NUCLEOTIDE SEQUENCE [LARGE SCALE GENOMIC DNA]</scope>
    <source>
        <strain evidence="12 13">AJA232-27</strain>
    </source>
</reference>
<name>A0ABD3M637_9STRA</name>
<proteinExistence type="predicted"/>
<dbReference type="Gene3D" id="3.40.50.300">
    <property type="entry name" value="P-loop containing nucleotide triphosphate hydrolases"/>
    <property type="match status" value="3"/>
</dbReference>
<dbReference type="GO" id="GO:0043138">
    <property type="term" value="F:3'-5' DNA helicase activity"/>
    <property type="evidence" value="ECO:0007669"/>
    <property type="project" value="UniProtKB-EC"/>
</dbReference>
<evidence type="ECO:0000256" key="9">
    <source>
        <dbReference type="PROSITE-ProRule" id="PRU00560"/>
    </source>
</evidence>
<dbReference type="PROSITE" id="PS51198">
    <property type="entry name" value="UVRD_HELICASE_ATP_BIND"/>
    <property type="match status" value="1"/>
</dbReference>
<keyword evidence="1 9" id="KW-0547">Nucleotide-binding</keyword>
<gene>
    <name evidence="12" type="ORF">ACHAWU_008686</name>
</gene>
<evidence type="ECO:0000256" key="5">
    <source>
        <dbReference type="ARBA" id="ARBA00023235"/>
    </source>
</evidence>
<evidence type="ECO:0000256" key="7">
    <source>
        <dbReference type="ARBA" id="ARBA00034808"/>
    </source>
</evidence>
<comment type="caution">
    <text evidence="12">The sequence shown here is derived from an EMBL/GenBank/DDBJ whole genome shotgun (WGS) entry which is preliminary data.</text>
</comment>
<accession>A0ABD3M637</accession>
<dbReference type="PANTHER" id="PTHR11070:SF2">
    <property type="entry name" value="ATP-DEPENDENT DNA HELICASE SRS2"/>
    <property type="match status" value="1"/>
</dbReference>
<dbReference type="Proteomes" id="UP001530293">
    <property type="component" value="Unassembled WGS sequence"/>
</dbReference>
<keyword evidence="5" id="KW-0413">Isomerase</keyword>
<dbReference type="GO" id="GO:0016787">
    <property type="term" value="F:hydrolase activity"/>
    <property type="evidence" value="ECO:0007669"/>
    <property type="project" value="UniProtKB-UniRule"/>
</dbReference>
<keyword evidence="13" id="KW-1185">Reference proteome</keyword>
<dbReference type="EMBL" id="JALLBG020000214">
    <property type="protein sequence ID" value="KAL3759077.1"/>
    <property type="molecule type" value="Genomic_DNA"/>
</dbReference>
<evidence type="ECO:0000259" key="11">
    <source>
        <dbReference type="PROSITE" id="PS51198"/>
    </source>
</evidence>
<evidence type="ECO:0000256" key="3">
    <source>
        <dbReference type="ARBA" id="ARBA00022806"/>
    </source>
</evidence>